<reference evidence="2 3" key="1">
    <citation type="submission" date="2019-03" db="EMBL/GenBank/DDBJ databases">
        <title>Reclassification of Micrococcus aloeverae and Micrococcus yunnanensis as later heterotypic synonyms of Micrococcus luteus.</title>
        <authorList>
            <person name="Huang C.-H."/>
        </authorList>
    </citation>
    <scope>NUCLEOTIDE SEQUENCE [LARGE SCALE GENOMIC DNA]</scope>
    <source>
        <strain evidence="2 3">BCRC 12151</strain>
    </source>
</reference>
<proteinExistence type="predicted"/>
<sequence>MFTVECMTVSMIDSLVGMRRLAHAQPDEWNEAARDLWAPMAGMYFFIPGGPDLAQVHAQNFGFGPETSHDRVLEGLRALEEADAWGRVERAVRDGLERLSAANPTMRMPDLRVLLVLGDPDNRHFMDEVRGLSASGGISGFIAITVWPSSEVLDRLEAIALHELHHNVRYSPGGVVWDPRTVTVGEHVVAEGLADLFAAEAYGTRGLTHFVSDQTRTSDAILARVVEGLEVTGMQDFGAWVLGDASARLFGGTPVGLPTGAGYAAGARIAEAYLSATGRSAAECVTVPAADVVAVALPQLGLTTTGQ</sequence>
<dbReference type="InterPro" id="IPR018728">
    <property type="entry name" value="DUF2268"/>
</dbReference>
<dbReference type="EMBL" id="SPKT01000011">
    <property type="protein sequence ID" value="TFH99137.1"/>
    <property type="molecule type" value="Genomic_DNA"/>
</dbReference>
<gene>
    <name evidence="2" type="ORF">E4A49_06850</name>
</gene>
<dbReference type="Pfam" id="PF10026">
    <property type="entry name" value="DUF2268"/>
    <property type="match status" value="1"/>
</dbReference>
<evidence type="ECO:0000313" key="2">
    <source>
        <dbReference type="EMBL" id="TFH99137.1"/>
    </source>
</evidence>
<evidence type="ECO:0000313" key="3">
    <source>
        <dbReference type="Proteomes" id="UP000297477"/>
    </source>
</evidence>
<feature type="domain" description="DUF2268" evidence="1">
    <location>
        <begin position="102"/>
        <end position="293"/>
    </location>
</feature>
<organism evidence="2 3">
    <name type="scientific">Micrococcus lylae</name>
    <dbReference type="NCBI Taxonomy" id="1273"/>
    <lineage>
        <taxon>Bacteria</taxon>
        <taxon>Bacillati</taxon>
        <taxon>Actinomycetota</taxon>
        <taxon>Actinomycetes</taxon>
        <taxon>Micrococcales</taxon>
        <taxon>Micrococcaceae</taxon>
        <taxon>Micrococcus</taxon>
    </lineage>
</organism>
<accession>A0ABY2JZP4</accession>
<evidence type="ECO:0000259" key="1">
    <source>
        <dbReference type="Pfam" id="PF10026"/>
    </source>
</evidence>
<comment type="caution">
    <text evidence="2">The sequence shown here is derived from an EMBL/GenBank/DDBJ whole genome shotgun (WGS) entry which is preliminary data.</text>
</comment>
<keyword evidence="3" id="KW-1185">Reference proteome</keyword>
<protein>
    <submittedName>
        <fullName evidence="2">Peptidase</fullName>
    </submittedName>
</protein>
<name>A0ABY2JZP4_9MICC</name>
<dbReference type="Proteomes" id="UP000297477">
    <property type="component" value="Unassembled WGS sequence"/>
</dbReference>